<feature type="region of interest" description="Disordered" evidence="1">
    <location>
        <begin position="175"/>
        <end position="260"/>
    </location>
</feature>
<sequence>MGRTSDNIHFPRHVERIPRRANGPSGYSDSLGRAVLIEIINYLADVVDAIDDIKLSKQHKDRTKLKSDKKKMCDTIVRGANTFTALFNAAKYQAKFIDLAPKNLPLYRDEINSQLLYPLSKVNSMKPSLTRSFSFSIYQQRLMAILVNIEAEICWWLKIPRPNIAYDKGLANTSKAYPKSSSTHAHGKGSTHTSKTTSHAYGKGSTTHTHTTSKSHGQRSTHGSKTHDQRSSRPTQSKSGHRQKRSSSPADKSGGGCAVM</sequence>
<dbReference type="EMBL" id="CBMI010004561">
    <property type="protein sequence ID" value="CEG05589.1"/>
    <property type="molecule type" value="Genomic_DNA"/>
</dbReference>
<dbReference type="AlphaFoldDB" id="A0A090MER4"/>
<name>A0A090MER4_9HYPO</name>
<proteinExistence type="predicted"/>
<feature type="compositionally biased region" description="Polar residues" evidence="1">
    <location>
        <begin position="175"/>
        <end position="184"/>
    </location>
</feature>
<gene>
    <name evidence="2" type="ORF">BN850_0124460</name>
</gene>
<feature type="compositionally biased region" description="Low complexity" evidence="1">
    <location>
        <begin position="188"/>
        <end position="210"/>
    </location>
</feature>
<reference evidence="2" key="1">
    <citation type="submission" date="2013-05" db="EMBL/GenBank/DDBJ databases">
        <title>Draft genome sequences of six wheat associated Fusarium spp. isolates.</title>
        <authorList>
            <person name="Moolhuijzen P.M."/>
            <person name="Manners J.M."/>
            <person name="Wilcox S."/>
            <person name="Bellgard M.I."/>
            <person name="Gardiner D.M."/>
        </authorList>
    </citation>
    <scope>NUCLEOTIDE SEQUENCE</scope>
    <source>
        <strain evidence="2">CS3069</strain>
    </source>
</reference>
<feature type="compositionally biased region" description="Basic residues" evidence="1">
    <location>
        <begin position="211"/>
        <end position="224"/>
    </location>
</feature>
<evidence type="ECO:0000313" key="2">
    <source>
        <dbReference type="EMBL" id="CEG05589.1"/>
    </source>
</evidence>
<accession>A0A090MER4</accession>
<evidence type="ECO:0000256" key="1">
    <source>
        <dbReference type="SAM" id="MobiDB-lite"/>
    </source>
</evidence>
<organism evidence="2">
    <name type="scientific">Fusarium clavum</name>
    <dbReference type="NCBI Taxonomy" id="2594811"/>
    <lineage>
        <taxon>Eukaryota</taxon>
        <taxon>Fungi</taxon>
        <taxon>Dikarya</taxon>
        <taxon>Ascomycota</taxon>
        <taxon>Pezizomycotina</taxon>
        <taxon>Sordariomycetes</taxon>
        <taxon>Hypocreomycetidae</taxon>
        <taxon>Hypocreales</taxon>
        <taxon>Nectriaceae</taxon>
        <taxon>Fusarium</taxon>
        <taxon>Fusarium incarnatum-equiseti species complex</taxon>
    </lineage>
</organism>
<protein>
    <submittedName>
        <fullName evidence="2">WGS project CBMI000000000 data, contig CS3069_c004564</fullName>
    </submittedName>
</protein>
<comment type="caution">
    <text evidence="2">The sequence shown here is derived from an EMBL/GenBank/DDBJ whole genome shotgun (WGS) entry which is preliminary data.</text>
</comment>
<feature type="region of interest" description="Disordered" evidence="1">
    <location>
        <begin position="1"/>
        <end position="23"/>
    </location>
</feature>